<dbReference type="PANTHER" id="PTHR15337:SF11">
    <property type="entry name" value="THIOREDOXIN DOMAIN-CONTAINING PROTEIN"/>
    <property type="match status" value="1"/>
</dbReference>
<dbReference type="PROSITE" id="PS51352">
    <property type="entry name" value="THIOREDOXIN_2"/>
    <property type="match status" value="1"/>
</dbReference>
<dbReference type="InterPro" id="IPR036249">
    <property type="entry name" value="Thioredoxin-like_sf"/>
</dbReference>
<feature type="domain" description="Thioredoxin" evidence="3">
    <location>
        <begin position="14"/>
        <end position="168"/>
    </location>
</feature>
<evidence type="ECO:0000313" key="4">
    <source>
        <dbReference type="EMBL" id="SMD37858.1"/>
    </source>
</evidence>
<dbReference type="EMBL" id="FWYF01000004">
    <property type="protein sequence ID" value="SMD37858.1"/>
    <property type="molecule type" value="Genomic_DNA"/>
</dbReference>
<feature type="chain" id="PRO_5012596820" evidence="2">
    <location>
        <begin position="26"/>
        <end position="175"/>
    </location>
</feature>
<dbReference type="Pfam" id="PF13899">
    <property type="entry name" value="Thioredoxin_7"/>
    <property type="match status" value="1"/>
</dbReference>
<dbReference type="OrthoDB" id="981626at2"/>
<feature type="signal peptide" evidence="2">
    <location>
        <begin position="1"/>
        <end position="25"/>
    </location>
</feature>
<evidence type="ECO:0000313" key="5">
    <source>
        <dbReference type="Proteomes" id="UP000192472"/>
    </source>
</evidence>
<keyword evidence="1 2" id="KW-0732">Signal</keyword>
<dbReference type="AlphaFoldDB" id="A0A1W2GNE0"/>
<dbReference type="RefSeq" id="WP_084374135.1">
    <property type="nucleotide sequence ID" value="NZ_FWYF01000004.1"/>
</dbReference>
<evidence type="ECO:0000256" key="1">
    <source>
        <dbReference type="ARBA" id="ARBA00022729"/>
    </source>
</evidence>
<organism evidence="4 5">
    <name type="scientific">Reichenbachiella faecimaris</name>
    <dbReference type="NCBI Taxonomy" id="692418"/>
    <lineage>
        <taxon>Bacteria</taxon>
        <taxon>Pseudomonadati</taxon>
        <taxon>Bacteroidota</taxon>
        <taxon>Cytophagia</taxon>
        <taxon>Cytophagales</taxon>
        <taxon>Reichenbachiellaceae</taxon>
        <taxon>Reichenbachiella</taxon>
    </lineage>
</organism>
<keyword evidence="5" id="KW-1185">Reference proteome</keyword>
<accession>A0A1W2GNE0</accession>
<gene>
    <name evidence="4" type="ORF">SAMN04488029_3496</name>
</gene>
<dbReference type="InterPro" id="IPR051099">
    <property type="entry name" value="AGR/TXD"/>
</dbReference>
<reference evidence="4 5" key="1">
    <citation type="submission" date="2017-04" db="EMBL/GenBank/DDBJ databases">
        <authorList>
            <person name="Afonso C.L."/>
            <person name="Miller P.J."/>
            <person name="Scott M.A."/>
            <person name="Spackman E."/>
            <person name="Goraichik I."/>
            <person name="Dimitrov K.M."/>
            <person name="Suarez D.L."/>
            <person name="Swayne D.E."/>
        </authorList>
    </citation>
    <scope>NUCLEOTIDE SEQUENCE [LARGE SCALE GENOMIC DNA]</scope>
    <source>
        <strain evidence="4 5">DSM 26133</strain>
    </source>
</reference>
<dbReference type="Gene3D" id="3.40.30.10">
    <property type="entry name" value="Glutaredoxin"/>
    <property type="match status" value="1"/>
</dbReference>
<name>A0A1W2GNE0_REIFA</name>
<evidence type="ECO:0000256" key="2">
    <source>
        <dbReference type="SAM" id="SignalP"/>
    </source>
</evidence>
<dbReference type="InterPro" id="IPR013766">
    <property type="entry name" value="Thioredoxin_domain"/>
</dbReference>
<protein>
    <submittedName>
        <fullName evidence="4">Thioredoxin-like</fullName>
    </submittedName>
</protein>
<dbReference type="SUPFAM" id="SSF52833">
    <property type="entry name" value="Thioredoxin-like"/>
    <property type="match status" value="1"/>
</dbReference>
<evidence type="ECO:0000259" key="3">
    <source>
        <dbReference type="PROSITE" id="PS51352"/>
    </source>
</evidence>
<dbReference type="Proteomes" id="UP000192472">
    <property type="component" value="Unassembled WGS sequence"/>
</dbReference>
<proteinExistence type="predicted"/>
<sequence length="175" mass="20051">MMNKISFFSICTLVMTLLIVSQSEAQDVKNGFRTSENDGWMVNVEEAYQLSEKTNKPILANFTGSDWCGWCKKLKAEVFNKPEFKAWAEDNVILLELDYPRRTSLPEAQQKQNAELQQAFRVTGFPTIWMFDLDKPDGKRFQIQAYGKTGYAAGGPNKYIQSLDKMIELKEKSVN</sequence>
<dbReference type="PANTHER" id="PTHR15337">
    <property type="entry name" value="ANTERIOR GRADIENT PROTEIN-RELATED"/>
    <property type="match status" value="1"/>
</dbReference>